<dbReference type="Proteomes" id="UP000654075">
    <property type="component" value="Unassembled WGS sequence"/>
</dbReference>
<dbReference type="AlphaFoldDB" id="A0A813FXT6"/>
<evidence type="ECO:0000259" key="1">
    <source>
        <dbReference type="PROSITE" id="PS50004"/>
    </source>
</evidence>
<protein>
    <recommendedName>
        <fullName evidence="1">C2 domain-containing protein</fullName>
    </recommendedName>
</protein>
<accession>A0A813FXT6</accession>
<evidence type="ECO:0000313" key="2">
    <source>
        <dbReference type="EMBL" id="CAE8619313.1"/>
    </source>
</evidence>
<reference evidence="2" key="1">
    <citation type="submission" date="2021-02" db="EMBL/GenBank/DDBJ databases">
        <authorList>
            <person name="Dougan E. K."/>
            <person name="Rhodes N."/>
            <person name="Thang M."/>
            <person name="Chan C."/>
        </authorList>
    </citation>
    <scope>NUCLEOTIDE SEQUENCE</scope>
</reference>
<feature type="domain" description="C2" evidence="1">
    <location>
        <begin position="19"/>
        <end position="111"/>
    </location>
</feature>
<evidence type="ECO:0000313" key="3">
    <source>
        <dbReference type="Proteomes" id="UP000654075"/>
    </source>
</evidence>
<organism evidence="2 3">
    <name type="scientific">Polarella glacialis</name>
    <name type="common">Dinoflagellate</name>
    <dbReference type="NCBI Taxonomy" id="89957"/>
    <lineage>
        <taxon>Eukaryota</taxon>
        <taxon>Sar</taxon>
        <taxon>Alveolata</taxon>
        <taxon>Dinophyceae</taxon>
        <taxon>Suessiales</taxon>
        <taxon>Suessiaceae</taxon>
        <taxon>Polarella</taxon>
    </lineage>
</organism>
<dbReference type="Pfam" id="PF00168">
    <property type="entry name" value="C2"/>
    <property type="match status" value="1"/>
</dbReference>
<proteinExistence type="predicted"/>
<keyword evidence="3" id="KW-1185">Reference proteome</keyword>
<dbReference type="Gene3D" id="2.60.40.150">
    <property type="entry name" value="C2 domain"/>
    <property type="match status" value="1"/>
</dbReference>
<dbReference type="EMBL" id="CAJNNV010026955">
    <property type="protein sequence ID" value="CAE8619313.1"/>
    <property type="molecule type" value="Genomic_DNA"/>
</dbReference>
<gene>
    <name evidence="2" type="ORF">PGLA1383_LOCUS36904</name>
</gene>
<dbReference type="PROSITE" id="PS50004">
    <property type="entry name" value="C2"/>
    <property type="match status" value="1"/>
</dbReference>
<name>A0A813FXT6_POLGL</name>
<dbReference type="SUPFAM" id="SSF49562">
    <property type="entry name" value="C2 domain (Calcium/lipid-binding domain, CaLB)"/>
    <property type="match status" value="1"/>
</dbReference>
<dbReference type="OrthoDB" id="417710at2759"/>
<sequence>MQSSCAIATGGCIGQQLVPLQERHLALLRPWRAVDVLQPYARLRLDILSATRLMPGDIGGTSDPFVEVYVDDELTHTGPVRNFTLNPKWNWSVELEVYSVLAHVQVRVLDK</sequence>
<dbReference type="InterPro" id="IPR000008">
    <property type="entry name" value="C2_dom"/>
</dbReference>
<feature type="non-terminal residue" evidence="2">
    <location>
        <position position="111"/>
    </location>
</feature>
<dbReference type="InterPro" id="IPR035892">
    <property type="entry name" value="C2_domain_sf"/>
</dbReference>
<comment type="caution">
    <text evidence="2">The sequence shown here is derived from an EMBL/GenBank/DDBJ whole genome shotgun (WGS) entry which is preliminary data.</text>
</comment>